<dbReference type="Proteomes" id="UP001264980">
    <property type="component" value="Unassembled WGS sequence"/>
</dbReference>
<keyword evidence="2" id="KW-1185">Reference proteome</keyword>
<reference evidence="1 2" key="1">
    <citation type="submission" date="2023-07" db="EMBL/GenBank/DDBJ databases">
        <title>Sorghum-associated microbial communities from plants grown in Nebraska, USA.</title>
        <authorList>
            <person name="Schachtman D."/>
        </authorList>
    </citation>
    <scope>NUCLEOTIDE SEQUENCE [LARGE SCALE GENOMIC DNA]</scope>
    <source>
        <strain evidence="1 2">BE57</strain>
    </source>
</reference>
<comment type="caution">
    <text evidence="1">The sequence shown here is derived from an EMBL/GenBank/DDBJ whole genome shotgun (WGS) entry which is preliminary data.</text>
</comment>
<proteinExistence type="predicted"/>
<dbReference type="InterPro" id="IPR036388">
    <property type="entry name" value="WH-like_DNA-bd_sf"/>
</dbReference>
<dbReference type="PANTHER" id="PTHR34849">
    <property type="entry name" value="SSL5025 PROTEIN"/>
    <property type="match status" value="1"/>
</dbReference>
<dbReference type="Pfam" id="PF04255">
    <property type="entry name" value="DUF433"/>
    <property type="match status" value="1"/>
</dbReference>
<dbReference type="EMBL" id="JAVDTI010000001">
    <property type="protein sequence ID" value="MDR6803603.1"/>
    <property type="molecule type" value="Genomic_DNA"/>
</dbReference>
<evidence type="ECO:0000313" key="2">
    <source>
        <dbReference type="Proteomes" id="UP001264980"/>
    </source>
</evidence>
<organism evidence="1 2">
    <name type="scientific">Dyadobacter fermentans</name>
    <dbReference type="NCBI Taxonomy" id="94254"/>
    <lineage>
        <taxon>Bacteria</taxon>
        <taxon>Pseudomonadati</taxon>
        <taxon>Bacteroidota</taxon>
        <taxon>Cytophagia</taxon>
        <taxon>Cytophagales</taxon>
        <taxon>Spirosomataceae</taxon>
        <taxon>Dyadobacter</taxon>
    </lineage>
</organism>
<gene>
    <name evidence="1" type="ORF">J2W84_000640</name>
</gene>
<evidence type="ECO:0000313" key="1">
    <source>
        <dbReference type="EMBL" id="MDR6803603.1"/>
    </source>
</evidence>
<dbReference type="InterPro" id="IPR007367">
    <property type="entry name" value="DUF433"/>
</dbReference>
<dbReference type="InterPro" id="IPR009057">
    <property type="entry name" value="Homeodomain-like_sf"/>
</dbReference>
<accession>A0ABU1QR91</accession>
<protein>
    <submittedName>
        <fullName evidence="1">Uncharacterized protein (DUF433 family)</fullName>
    </submittedName>
</protein>
<dbReference type="PANTHER" id="PTHR34849:SF3">
    <property type="entry name" value="SSR2962 PROTEIN"/>
    <property type="match status" value="1"/>
</dbReference>
<dbReference type="Gene3D" id="1.10.10.10">
    <property type="entry name" value="Winged helix-like DNA-binding domain superfamily/Winged helix DNA-binding domain"/>
    <property type="match status" value="1"/>
</dbReference>
<name>A0ABU1QR91_9BACT</name>
<sequence length="62" mass="6920">MADLIERITVSPDLCNGKPTIRNKRITVQTILEHLAGGDDRETILHQFPSLENADIDACVNF</sequence>
<dbReference type="SUPFAM" id="SSF46689">
    <property type="entry name" value="Homeodomain-like"/>
    <property type="match status" value="1"/>
</dbReference>
<dbReference type="RefSeq" id="WP_309981024.1">
    <property type="nucleotide sequence ID" value="NZ_JAVDTI010000001.1"/>
</dbReference>